<gene>
    <name evidence="2" type="ORF">GWI33_016658</name>
</gene>
<feature type="region of interest" description="Disordered" evidence="1">
    <location>
        <begin position="1"/>
        <end position="42"/>
    </location>
</feature>
<dbReference type="AlphaFoldDB" id="A0A834M8F7"/>
<name>A0A834M8F7_RHYFE</name>
<dbReference type="Proteomes" id="UP000625711">
    <property type="component" value="Unassembled WGS sequence"/>
</dbReference>
<keyword evidence="3" id="KW-1185">Reference proteome</keyword>
<sequence>MEKIGENAKSQPLFRRTVSSVYGMTDMPPRPKGSSRDSAHVAAPSYLGRRGSHRLATPLVPLAIFRTALRRADRRILRIQYQISTH</sequence>
<proteinExistence type="predicted"/>
<evidence type="ECO:0000313" key="3">
    <source>
        <dbReference type="Proteomes" id="UP000625711"/>
    </source>
</evidence>
<dbReference type="EMBL" id="JAACXV010014108">
    <property type="protein sequence ID" value="KAF7270375.1"/>
    <property type="molecule type" value="Genomic_DNA"/>
</dbReference>
<comment type="caution">
    <text evidence="2">The sequence shown here is derived from an EMBL/GenBank/DDBJ whole genome shotgun (WGS) entry which is preliminary data.</text>
</comment>
<accession>A0A834M8F7</accession>
<organism evidence="2 3">
    <name type="scientific">Rhynchophorus ferrugineus</name>
    <name type="common">Red palm weevil</name>
    <name type="synonym">Curculio ferrugineus</name>
    <dbReference type="NCBI Taxonomy" id="354439"/>
    <lineage>
        <taxon>Eukaryota</taxon>
        <taxon>Metazoa</taxon>
        <taxon>Ecdysozoa</taxon>
        <taxon>Arthropoda</taxon>
        <taxon>Hexapoda</taxon>
        <taxon>Insecta</taxon>
        <taxon>Pterygota</taxon>
        <taxon>Neoptera</taxon>
        <taxon>Endopterygota</taxon>
        <taxon>Coleoptera</taxon>
        <taxon>Polyphaga</taxon>
        <taxon>Cucujiformia</taxon>
        <taxon>Curculionidae</taxon>
        <taxon>Dryophthorinae</taxon>
        <taxon>Rhynchophorus</taxon>
    </lineage>
</organism>
<evidence type="ECO:0000313" key="2">
    <source>
        <dbReference type="EMBL" id="KAF7270375.1"/>
    </source>
</evidence>
<protein>
    <submittedName>
        <fullName evidence="2">Uncharacterized protein</fullName>
    </submittedName>
</protein>
<evidence type="ECO:0000256" key="1">
    <source>
        <dbReference type="SAM" id="MobiDB-lite"/>
    </source>
</evidence>
<reference evidence="2" key="1">
    <citation type="submission" date="2020-08" db="EMBL/GenBank/DDBJ databases">
        <title>Genome sequencing and assembly of the red palm weevil Rhynchophorus ferrugineus.</title>
        <authorList>
            <person name="Dias G.B."/>
            <person name="Bergman C.M."/>
            <person name="Manee M."/>
        </authorList>
    </citation>
    <scope>NUCLEOTIDE SEQUENCE</scope>
    <source>
        <strain evidence="2">AA-2017</strain>
        <tissue evidence="2">Whole larva</tissue>
    </source>
</reference>